<name>A0ABM6Z4T8_9ACTO</name>
<feature type="transmembrane region" description="Helical" evidence="9">
    <location>
        <begin position="55"/>
        <end position="77"/>
    </location>
</feature>
<dbReference type="Pfam" id="PF01061">
    <property type="entry name" value="ABC2_membrane"/>
    <property type="match status" value="1"/>
</dbReference>
<dbReference type="PANTHER" id="PTHR30294">
    <property type="entry name" value="MEMBRANE COMPONENT OF ABC TRANSPORTER YHHJ-RELATED"/>
    <property type="match status" value="1"/>
</dbReference>
<comment type="subcellular location">
    <subcellularLocation>
        <location evidence="1 9">Cell membrane</location>
        <topology evidence="1 9">Multi-pass membrane protein</topology>
    </subcellularLocation>
</comment>
<feature type="transmembrane region" description="Helical" evidence="9">
    <location>
        <begin position="164"/>
        <end position="183"/>
    </location>
</feature>
<protein>
    <recommendedName>
        <fullName evidence="9">Transport permease protein</fullName>
    </recommendedName>
</protein>
<keyword evidence="6 9" id="KW-1133">Transmembrane helix</keyword>
<gene>
    <name evidence="11" type="ORF">D5R93_07730</name>
</gene>
<evidence type="ECO:0000256" key="5">
    <source>
        <dbReference type="ARBA" id="ARBA00022692"/>
    </source>
</evidence>
<keyword evidence="8" id="KW-0046">Antibiotic resistance</keyword>
<feature type="transmembrane region" description="Helical" evidence="9">
    <location>
        <begin position="131"/>
        <end position="157"/>
    </location>
</feature>
<dbReference type="Proteomes" id="UP000273001">
    <property type="component" value="Chromosome"/>
</dbReference>
<feature type="domain" description="ABC transmembrane type-2" evidence="10">
    <location>
        <begin position="22"/>
        <end position="246"/>
    </location>
</feature>
<keyword evidence="3 9" id="KW-0813">Transport</keyword>
<accession>A0ABM6Z4T8</accession>
<evidence type="ECO:0000256" key="9">
    <source>
        <dbReference type="RuleBase" id="RU361157"/>
    </source>
</evidence>
<reference evidence="11 12" key="1">
    <citation type="submission" date="2018-09" db="EMBL/GenBank/DDBJ databases">
        <authorList>
            <person name="Li J."/>
        </authorList>
    </citation>
    <scope>NUCLEOTIDE SEQUENCE [LARGE SCALE GENOMIC DNA]</scope>
    <source>
        <strain evidence="11 12">2129</strain>
    </source>
</reference>
<evidence type="ECO:0000256" key="1">
    <source>
        <dbReference type="ARBA" id="ARBA00004651"/>
    </source>
</evidence>
<dbReference type="PANTHER" id="PTHR30294:SF38">
    <property type="entry name" value="TRANSPORT PERMEASE PROTEIN"/>
    <property type="match status" value="1"/>
</dbReference>
<keyword evidence="5 9" id="KW-0812">Transmembrane</keyword>
<keyword evidence="4 9" id="KW-1003">Cell membrane</keyword>
<evidence type="ECO:0000256" key="2">
    <source>
        <dbReference type="ARBA" id="ARBA00007783"/>
    </source>
</evidence>
<keyword evidence="12" id="KW-1185">Reference proteome</keyword>
<evidence type="ECO:0000256" key="4">
    <source>
        <dbReference type="ARBA" id="ARBA00022475"/>
    </source>
</evidence>
<sequence length="248" mass="26991">MSLRTYLAATARILTQLRADRRTLVLISVVPSVLLTLLYFVYVDSAGGDVLFNRVAVSMMAILPMTMMFLVTSVAMLRERTSGTLERLWTTPTYRADLLFGYATAFSATAVVQILVLCAVGAWGLDVEVEAAWGWVVLVGLLDAFVGIALGLIVSAFARSEFQAVQFVPVVIIPQLFLCGLLVPRDQLPRALEVVGGVLPMSWGIDVVDELRTVADPSGDLTRNLVYLLCFGLVALVLAALTVPRRTR</sequence>
<comment type="similarity">
    <text evidence="2 9">Belongs to the ABC-2 integral membrane protein family.</text>
</comment>
<dbReference type="InterPro" id="IPR047817">
    <property type="entry name" value="ABC2_TM_bact-type"/>
</dbReference>
<dbReference type="RefSeq" id="WP_120204621.1">
    <property type="nucleotide sequence ID" value="NZ_CP032514.1"/>
</dbReference>
<dbReference type="InterPro" id="IPR051449">
    <property type="entry name" value="ABC-2_transporter_component"/>
</dbReference>
<evidence type="ECO:0000256" key="8">
    <source>
        <dbReference type="ARBA" id="ARBA00023251"/>
    </source>
</evidence>
<evidence type="ECO:0000313" key="11">
    <source>
        <dbReference type="EMBL" id="AYD89942.1"/>
    </source>
</evidence>
<feature type="transmembrane region" description="Helical" evidence="9">
    <location>
        <begin position="98"/>
        <end position="125"/>
    </location>
</feature>
<dbReference type="InterPro" id="IPR013525">
    <property type="entry name" value="ABC2_TM"/>
</dbReference>
<evidence type="ECO:0000313" key="12">
    <source>
        <dbReference type="Proteomes" id="UP000273001"/>
    </source>
</evidence>
<evidence type="ECO:0000256" key="3">
    <source>
        <dbReference type="ARBA" id="ARBA00022448"/>
    </source>
</evidence>
<keyword evidence="7 9" id="KW-0472">Membrane</keyword>
<dbReference type="EMBL" id="CP032514">
    <property type="protein sequence ID" value="AYD89942.1"/>
    <property type="molecule type" value="Genomic_DNA"/>
</dbReference>
<evidence type="ECO:0000256" key="7">
    <source>
        <dbReference type="ARBA" id="ARBA00023136"/>
    </source>
</evidence>
<organism evidence="11 12">
    <name type="scientific">Actinomyces lilanjuaniae</name>
    <dbReference type="NCBI Taxonomy" id="2321394"/>
    <lineage>
        <taxon>Bacteria</taxon>
        <taxon>Bacillati</taxon>
        <taxon>Actinomycetota</taxon>
        <taxon>Actinomycetes</taxon>
        <taxon>Actinomycetales</taxon>
        <taxon>Actinomycetaceae</taxon>
        <taxon>Actinomyces</taxon>
    </lineage>
</organism>
<dbReference type="PROSITE" id="PS51012">
    <property type="entry name" value="ABC_TM2"/>
    <property type="match status" value="1"/>
</dbReference>
<feature type="transmembrane region" description="Helical" evidence="9">
    <location>
        <begin position="225"/>
        <end position="243"/>
    </location>
</feature>
<feature type="transmembrane region" description="Helical" evidence="9">
    <location>
        <begin position="24"/>
        <end position="43"/>
    </location>
</feature>
<proteinExistence type="inferred from homology"/>
<dbReference type="PIRSF" id="PIRSF006648">
    <property type="entry name" value="DrrB"/>
    <property type="match status" value="1"/>
</dbReference>
<evidence type="ECO:0000256" key="6">
    <source>
        <dbReference type="ARBA" id="ARBA00022989"/>
    </source>
</evidence>
<evidence type="ECO:0000259" key="10">
    <source>
        <dbReference type="PROSITE" id="PS51012"/>
    </source>
</evidence>
<dbReference type="InterPro" id="IPR000412">
    <property type="entry name" value="ABC_2_transport"/>
</dbReference>